<dbReference type="GO" id="GO:0046872">
    <property type="term" value="F:metal ion binding"/>
    <property type="evidence" value="ECO:0007669"/>
    <property type="project" value="UniProtKB-KW"/>
</dbReference>
<dbReference type="Gene3D" id="1.10.60.40">
    <property type="match status" value="1"/>
</dbReference>
<dbReference type="HOGENOM" id="CLU_008539_6_2_2"/>
<name>A6UUF4_META3</name>
<dbReference type="PANTHER" id="PTHR11596">
    <property type="entry name" value="ALKALINE PHOSPHATASE"/>
    <property type="match status" value="1"/>
</dbReference>
<proteinExistence type="inferred from homology"/>
<dbReference type="PANTHER" id="PTHR11596:SF5">
    <property type="entry name" value="ALKALINE PHOSPHATASE"/>
    <property type="match status" value="1"/>
</dbReference>
<dbReference type="eggNOG" id="arCOG04808">
    <property type="taxonomic scope" value="Archaea"/>
</dbReference>
<evidence type="ECO:0000256" key="7">
    <source>
        <dbReference type="ARBA" id="ARBA00022833"/>
    </source>
</evidence>
<evidence type="ECO:0000256" key="4">
    <source>
        <dbReference type="ARBA" id="ARBA00022553"/>
    </source>
</evidence>
<evidence type="ECO:0000256" key="2">
    <source>
        <dbReference type="ARBA" id="ARBA00001947"/>
    </source>
</evidence>
<evidence type="ECO:0000256" key="1">
    <source>
        <dbReference type="ARBA" id="ARBA00001946"/>
    </source>
</evidence>
<reference evidence="9" key="1">
    <citation type="submission" date="2007-06" db="EMBL/GenBank/DDBJ databases">
        <title>Complete sequence of Methanococcus aeolicus Nankai-3.</title>
        <authorList>
            <consortium name="US DOE Joint Genome Institute"/>
            <person name="Copeland A."/>
            <person name="Lucas S."/>
            <person name="Lapidus A."/>
            <person name="Barry K."/>
            <person name="Glavina del Rio T."/>
            <person name="Dalin E."/>
            <person name="Tice H."/>
            <person name="Pitluck S."/>
            <person name="Chain P."/>
            <person name="Malfatti S."/>
            <person name="Shin M."/>
            <person name="Vergez L."/>
            <person name="Schmutz J."/>
            <person name="Larimer F."/>
            <person name="Land M."/>
            <person name="Hauser L."/>
            <person name="Kyrpides N."/>
            <person name="Lykidis A."/>
            <person name="Sieprawska-Lupa M."/>
            <person name="Whitman W.B."/>
            <person name="Richardson P."/>
        </authorList>
    </citation>
    <scope>NUCLEOTIDE SEQUENCE [LARGE SCALE GENOMIC DNA]</scope>
    <source>
        <strain evidence="9">Nankai-3</strain>
    </source>
</reference>
<keyword evidence="6 9" id="KW-0378">Hydrolase</keyword>
<evidence type="ECO:0000256" key="6">
    <source>
        <dbReference type="ARBA" id="ARBA00022801"/>
    </source>
</evidence>
<dbReference type="CDD" id="cd16012">
    <property type="entry name" value="ALP"/>
    <property type="match status" value="1"/>
</dbReference>
<dbReference type="KEGG" id="mae:Maeo_0541"/>
<evidence type="ECO:0000256" key="5">
    <source>
        <dbReference type="ARBA" id="ARBA00022723"/>
    </source>
</evidence>
<dbReference type="GO" id="GO:0000272">
    <property type="term" value="P:polysaccharide catabolic process"/>
    <property type="evidence" value="ECO:0007669"/>
    <property type="project" value="InterPro"/>
</dbReference>
<dbReference type="OrthoDB" id="212977at2157"/>
<organism evidence="9 10">
    <name type="scientific">Methanococcus aeolicus (strain ATCC BAA-1280 / DSM 17508 / OCM 812 / Nankai-3)</name>
    <dbReference type="NCBI Taxonomy" id="419665"/>
    <lineage>
        <taxon>Archaea</taxon>
        <taxon>Methanobacteriati</taxon>
        <taxon>Methanobacteriota</taxon>
        <taxon>Methanomada group</taxon>
        <taxon>Methanococci</taxon>
        <taxon>Methanococcales</taxon>
        <taxon>Methanococcaceae</taxon>
        <taxon>Methanococcus</taxon>
    </lineage>
</organism>
<keyword evidence="7" id="KW-0862">Zinc</keyword>
<keyword evidence="10" id="KW-1185">Reference proteome</keyword>
<dbReference type="InterPro" id="IPR018247">
    <property type="entry name" value="EF_Hand_1_Ca_BS"/>
</dbReference>
<accession>A6UUF4</accession>
<dbReference type="PROSITE" id="PS00123">
    <property type="entry name" value="ALKALINE_PHOSPHATASE"/>
    <property type="match status" value="1"/>
</dbReference>
<evidence type="ECO:0000256" key="8">
    <source>
        <dbReference type="ARBA" id="ARBA00022842"/>
    </source>
</evidence>
<comment type="similarity">
    <text evidence="3">Belongs to the alkaline phosphatase family.</text>
</comment>
<dbReference type="AlphaFoldDB" id="A6UUF4"/>
<dbReference type="EMBL" id="CP000743">
    <property type="protein sequence ID" value="ABR56126.1"/>
    <property type="molecule type" value="Genomic_DNA"/>
</dbReference>
<dbReference type="Gene3D" id="3.40.720.10">
    <property type="entry name" value="Alkaline Phosphatase, subunit A"/>
    <property type="match status" value="1"/>
</dbReference>
<gene>
    <name evidence="9" type="ordered locus">Maeo_0541</name>
</gene>
<dbReference type="RefSeq" id="WP_011973258.1">
    <property type="nucleotide sequence ID" value="NC_009635.1"/>
</dbReference>
<keyword evidence="5" id="KW-0479">Metal-binding</keyword>
<dbReference type="InterPro" id="IPR036439">
    <property type="entry name" value="Dockerin_dom_sf"/>
</dbReference>
<keyword evidence="8" id="KW-0460">Magnesium</keyword>
<evidence type="ECO:0000313" key="9">
    <source>
        <dbReference type="EMBL" id="ABR56126.1"/>
    </source>
</evidence>
<dbReference type="InterPro" id="IPR001952">
    <property type="entry name" value="Alkaline_phosphatase"/>
</dbReference>
<dbReference type="PROSITE" id="PS00018">
    <property type="entry name" value="EF_HAND_1"/>
    <property type="match status" value="1"/>
</dbReference>
<keyword evidence="4" id="KW-0597">Phosphoprotein</keyword>
<dbReference type="SMART" id="SM00098">
    <property type="entry name" value="alkPPc"/>
    <property type="match status" value="1"/>
</dbReference>
<evidence type="ECO:0000256" key="3">
    <source>
        <dbReference type="ARBA" id="ARBA00005984"/>
    </source>
</evidence>
<dbReference type="PRINTS" id="PR00113">
    <property type="entry name" value="ALKPHPHTASE"/>
</dbReference>
<dbReference type="Pfam" id="PF00245">
    <property type="entry name" value="Alk_phosphatase"/>
    <property type="match status" value="1"/>
</dbReference>
<dbReference type="InterPro" id="IPR017850">
    <property type="entry name" value="Alkaline_phosphatase_core_sf"/>
</dbReference>
<dbReference type="GeneID" id="75543667"/>
<comment type="cofactor">
    <cofactor evidence="1">
        <name>Mg(2+)</name>
        <dbReference type="ChEBI" id="CHEBI:18420"/>
    </cofactor>
</comment>
<comment type="cofactor">
    <cofactor evidence="2">
        <name>Zn(2+)</name>
        <dbReference type="ChEBI" id="CHEBI:29105"/>
    </cofactor>
</comment>
<dbReference type="STRING" id="419665.Maeo_0541"/>
<dbReference type="Gene3D" id="1.10.1330.10">
    <property type="entry name" value="Dockerin domain"/>
    <property type="match status" value="1"/>
</dbReference>
<dbReference type="GO" id="GO:0004035">
    <property type="term" value="F:alkaline phosphatase activity"/>
    <property type="evidence" value="ECO:0007669"/>
    <property type="project" value="UniProtKB-EC"/>
</dbReference>
<dbReference type="Proteomes" id="UP000001106">
    <property type="component" value="Chromosome"/>
</dbReference>
<dbReference type="EC" id="3.1.3.1" evidence="9"/>
<sequence>MKKAIGILGVIFTIFILLASQASAAKSNAESASAFKSNGVKNVIILIGDGMGFSQLKLTKQCYGHLSMEDIPSTGFELTDSLSGEVTDSAAAGTAIATGFKTYNGMISTIKKGEIKNVTTLLELAELCNKSTGLVSTARITHATPAVFASHVEDRDMEKEISKQLIEHKVNVMFGGGKKEFDSDTLNMAKNYGYNIVYDKKGLESANGNYILGLFSDSHIPYVLDRDENTPGLLDMTKKAVDLLEKDNDGFFLMIEAGRIDHASHANDIASVVAETKEFDDVVNYCLDYARKNKDTLVIVLADHETGGLAVGTGYGNPVNEEKILNIKASTDKMAKEIKSGKDPKEVLKEYAGITLTDDEVKLINDARSSDNKYALGNTIAEIIDEKVGVGFVSHKHTGAPVPLMVYGKGSENFRGFLHHVDTSKETAKLMLFGNTNKYIKNYGVSSLKGDANGDFVINKDDAYVTLMSYVGEEVDTQNEEKLDMDNNGLIDYMDVAIIMNKAESY</sequence>
<dbReference type="SUPFAM" id="SSF63446">
    <property type="entry name" value="Type I dockerin domain"/>
    <property type="match status" value="1"/>
</dbReference>
<dbReference type="InterPro" id="IPR018299">
    <property type="entry name" value="Alkaline_phosphatase_AS"/>
</dbReference>
<protein>
    <submittedName>
        <fullName evidence="9">Alkaline phosphatase</fullName>
        <ecNumber evidence="9">3.1.3.1</ecNumber>
    </submittedName>
</protein>
<evidence type="ECO:0000313" key="10">
    <source>
        <dbReference type="Proteomes" id="UP000001106"/>
    </source>
</evidence>
<dbReference type="SUPFAM" id="SSF53649">
    <property type="entry name" value="Alkaline phosphatase-like"/>
    <property type="match status" value="1"/>
</dbReference>